<dbReference type="EMBL" id="CP017641">
    <property type="protein sequence ID" value="APZ96841.1"/>
    <property type="molecule type" value="Genomic_DNA"/>
</dbReference>
<organism evidence="1 2">
    <name type="scientific">Fuerstiella marisgermanici</name>
    <dbReference type="NCBI Taxonomy" id="1891926"/>
    <lineage>
        <taxon>Bacteria</taxon>
        <taxon>Pseudomonadati</taxon>
        <taxon>Planctomycetota</taxon>
        <taxon>Planctomycetia</taxon>
        <taxon>Planctomycetales</taxon>
        <taxon>Planctomycetaceae</taxon>
        <taxon>Fuerstiella</taxon>
    </lineage>
</organism>
<keyword evidence="2" id="KW-1185">Reference proteome</keyword>
<dbReference type="KEGG" id="fmr:Fuma_06515"/>
<reference evidence="1 2" key="1">
    <citation type="journal article" date="2016" name="Front. Microbiol.">
        <title>Fuerstia marisgermanicae gen. nov., sp. nov., an Unusual Member of the Phylum Planctomycetes from the German Wadden Sea.</title>
        <authorList>
            <person name="Kohn T."/>
            <person name="Heuer A."/>
            <person name="Jogler M."/>
            <person name="Vollmers J."/>
            <person name="Boedeker C."/>
            <person name="Bunk B."/>
            <person name="Rast P."/>
            <person name="Borchert D."/>
            <person name="Glockner I."/>
            <person name="Freese H.M."/>
            <person name="Klenk H.P."/>
            <person name="Overmann J."/>
            <person name="Kaster A.K."/>
            <person name="Rohde M."/>
            <person name="Wiegand S."/>
            <person name="Jogler C."/>
        </authorList>
    </citation>
    <scope>NUCLEOTIDE SEQUENCE [LARGE SCALE GENOMIC DNA]</scope>
    <source>
        <strain evidence="1 2">NH11</strain>
    </source>
</reference>
<dbReference type="RefSeq" id="WP_145944501.1">
    <property type="nucleotide sequence ID" value="NZ_CP017641.1"/>
</dbReference>
<gene>
    <name evidence="1" type="ORF">Fuma_06515</name>
</gene>
<name>A0A1P8WS17_9PLAN</name>
<accession>A0A1P8WS17</accession>
<sequence>MDINVRLPMAGELRSGYFYILDCHQLTDVSVYSAGLRQKIVGRSSPAGNRFGITIESQIESKVVAARKCPSDPSHVTQCHWVGAVAIPFVGPITPVVQAISDDGTTFIHSELRKGLPDSGLSGFETDTVKFVTQENRLKGQTDDKSGLYPLWYWKFTGECRLRSLSVVDGENRCPNCGWGPIFCPTCPFNEYDCPKCSHELWVGAKSRYRDRRLHALVVEYKYGRDVLEIVEGETWDGSDFMSISVSHPEVPRPSSGDFRIVTRRAVDWMLKHNMAPFTVVPITVDVSRMNPKQLKKLEAAKVLPPV</sequence>
<evidence type="ECO:0000313" key="1">
    <source>
        <dbReference type="EMBL" id="APZ96841.1"/>
    </source>
</evidence>
<evidence type="ECO:0000313" key="2">
    <source>
        <dbReference type="Proteomes" id="UP000187735"/>
    </source>
</evidence>
<dbReference type="Proteomes" id="UP000187735">
    <property type="component" value="Chromosome"/>
</dbReference>
<dbReference type="AlphaFoldDB" id="A0A1P8WS17"/>
<proteinExistence type="predicted"/>
<protein>
    <submittedName>
        <fullName evidence="1">Uncharacterized protein</fullName>
    </submittedName>
</protein>